<evidence type="ECO:0000256" key="1">
    <source>
        <dbReference type="SAM" id="Phobius"/>
    </source>
</evidence>
<keyword evidence="1" id="KW-1133">Transmembrane helix</keyword>
<dbReference type="EMBL" id="FNET01000011">
    <property type="protein sequence ID" value="SDL47027.1"/>
    <property type="molecule type" value="Genomic_DNA"/>
</dbReference>
<dbReference type="Proteomes" id="UP000199682">
    <property type="component" value="Unassembled WGS sequence"/>
</dbReference>
<accession>A0A1G9KBD5</accession>
<proteinExistence type="predicted"/>
<feature type="transmembrane region" description="Helical" evidence="1">
    <location>
        <begin position="38"/>
        <end position="59"/>
    </location>
</feature>
<gene>
    <name evidence="2" type="ORF">SAMN04488074_11194</name>
</gene>
<dbReference type="AlphaFoldDB" id="A0A1G9KBD5"/>
<keyword evidence="1" id="KW-0812">Transmembrane</keyword>
<keyword evidence="1" id="KW-0472">Membrane</keyword>
<evidence type="ECO:0000313" key="3">
    <source>
        <dbReference type="Proteomes" id="UP000199682"/>
    </source>
</evidence>
<evidence type="ECO:0000313" key="2">
    <source>
        <dbReference type="EMBL" id="SDL47027.1"/>
    </source>
</evidence>
<protein>
    <submittedName>
        <fullName evidence="2">Uncharacterized protein</fullName>
    </submittedName>
</protein>
<name>A0A1G9KBD5_9PSEU</name>
<sequence length="65" mass="6448">MNIKKARGLLGIAGAVAGAVGAFSGFRAARANNDKLALANAIASITVAITGAALAIRALRKDELA</sequence>
<organism evidence="2 3">
    <name type="scientific">Lentzea albidocapillata subsp. violacea</name>
    <dbReference type="NCBI Taxonomy" id="128104"/>
    <lineage>
        <taxon>Bacteria</taxon>
        <taxon>Bacillati</taxon>
        <taxon>Actinomycetota</taxon>
        <taxon>Actinomycetes</taxon>
        <taxon>Pseudonocardiales</taxon>
        <taxon>Pseudonocardiaceae</taxon>
        <taxon>Lentzea</taxon>
    </lineage>
</organism>
<dbReference type="RefSeq" id="WP_256334902.1">
    <property type="nucleotide sequence ID" value="NZ_FNET01000011.1"/>
</dbReference>
<reference evidence="3" key="1">
    <citation type="submission" date="2016-10" db="EMBL/GenBank/DDBJ databases">
        <authorList>
            <person name="Varghese N."/>
            <person name="Submissions S."/>
        </authorList>
    </citation>
    <scope>NUCLEOTIDE SEQUENCE [LARGE SCALE GENOMIC DNA]</scope>
    <source>
        <strain evidence="3">DSM 44796</strain>
    </source>
</reference>